<dbReference type="OrthoDB" id="5518257at2"/>
<evidence type="ECO:0000313" key="2">
    <source>
        <dbReference type="EMBL" id="TXD34423.1"/>
    </source>
</evidence>
<dbReference type="Pfam" id="PF11220">
    <property type="entry name" value="DUF3015"/>
    <property type="match status" value="1"/>
</dbReference>
<gene>
    <name evidence="2" type="ORF">FRC98_18600</name>
</gene>
<comment type="caution">
    <text evidence="2">The sequence shown here is derived from an EMBL/GenBank/DDBJ whole genome shotgun (WGS) entry which is preliminary data.</text>
</comment>
<dbReference type="EMBL" id="VOSM01000013">
    <property type="protein sequence ID" value="TXD34423.1"/>
    <property type="molecule type" value="Genomic_DNA"/>
</dbReference>
<dbReference type="AlphaFoldDB" id="A0A5C6X5S8"/>
<reference evidence="2 3" key="1">
    <citation type="submission" date="2019-08" db="EMBL/GenBank/DDBJ databases">
        <title>Bradymonadales sp. TMQ4.</title>
        <authorList>
            <person name="Liang Q."/>
        </authorList>
    </citation>
    <scope>NUCLEOTIDE SEQUENCE [LARGE SCALE GENOMIC DNA]</scope>
    <source>
        <strain evidence="2 3">TMQ4</strain>
    </source>
</reference>
<evidence type="ECO:0000313" key="3">
    <source>
        <dbReference type="Proteomes" id="UP000321412"/>
    </source>
</evidence>
<evidence type="ECO:0000256" key="1">
    <source>
        <dbReference type="SAM" id="SignalP"/>
    </source>
</evidence>
<feature type="signal peptide" evidence="1">
    <location>
        <begin position="1"/>
        <end position="37"/>
    </location>
</feature>
<keyword evidence="3" id="KW-1185">Reference proteome</keyword>
<feature type="chain" id="PRO_5023110063" evidence="1">
    <location>
        <begin position="38"/>
        <end position="171"/>
    </location>
</feature>
<name>A0A5C6X5S8_9DELT</name>
<accession>A0A5C6X5S8</accession>
<protein>
    <submittedName>
        <fullName evidence="2">DUF3015 domain-containing protein</fullName>
    </submittedName>
</protein>
<keyword evidence="1" id="KW-0732">Signal</keyword>
<dbReference type="Proteomes" id="UP000321412">
    <property type="component" value="Unassembled WGS sequence"/>
</dbReference>
<organism evidence="2 3">
    <name type="scientific">Lujinxingia vulgaris</name>
    <dbReference type="NCBI Taxonomy" id="2600176"/>
    <lineage>
        <taxon>Bacteria</taxon>
        <taxon>Deltaproteobacteria</taxon>
        <taxon>Bradymonadales</taxon>
        <taxon>Lujinxingiaceae</taxon>
        <taxon>Lujinxingia</taxon>
    </lineage>
</organism>
<dbReference type="InterPro" id="IPR021383">
    <property type="entry name" value="DUF3015"/>
</dbReference>
<sequence>MPPGRFMMRLLRARSATYVMMVGMVALSLALPSVASADHGHSSTTTSVIFFPGPFMTLTSSTSTVSAAFFAPMFTTVKLFADNGEASDVMVAFLDDHQRDLQQDLALGGGAAIDALAAMMEIPSENRQAFSRALFEQRTSLQEALSGERVGVEEATRFLSTLSDAGVVAGA</sequence>
<proteinExistence type="predicted"/>